<comment type="caution">
    <text evidence="1">The sequence shown here is derived from an EMBL/GenBank/DDBJ whole genome shotgun (WGS) entry which is preliminary data.</text>
</comment>
<dbReference type="Proteomes" id="UP001229421">
    <property type="component" value="Unassembled WGS sequence"/>
</dbReference>
<reference evidence="1" key="1">
    <citation type="journal article" date="2023" name="bioRxiv">
        <title>Improved chromosome-level genome assembly for marigold (Tagetes erecta).</title>
        <authorList>
            <person name="Jiang F."/>
            <person name="Yuan L."/>
            <person name="Wang S."/>
            <person name="Wang H."/>
            <person name="Xu D."/>
            <person name="Wang A."/>
            <person name="Fan W."/>
        </authorList>
    </citation>
    <scope>NUCLEOTIDE SEQUENCE</scope>
    <source>
        <strain evidence="1">WSJ</strain>
        <tissue evidence="1">Leaf</tissue>
    </source>
</reference>
<evidence type="ECO:0000313" key="2">
    <source>
        <dbReference type="Proteomes" id="UP001229421"/>
    </source>
</evidence>
<sequence>MYEHLVIAICIGHTCKLKNNSYSLYPPHGLHPKSGGSNVREICSSLLHIIRTSSLIHLNSLGFSDQFTISISINTTHTHRET</sequence>
<organism evidence="1 2">
    <name type="scientific">Tagetes erecta</name>
    <name type="common">African marigold</name>
    <dbReference type="NCBI Taxonomy" id="13708"/>
    <lineage>
        <taxon>Eukaryota</taxon>
        <taxon>Viridiplantae</taxon>
        <taxon>Streptophyta</taxon>
        <taxon>Embryophyta</taxon>
        <taxon>Tracheophyta</taxon>
        <taxon>Spermatophyta</taxon>
        <taxon>Magnoliopsida</taxon>
        <taxon>eudicotyledons</taxon>
        <taxon>Gunneridae</taxon>
        <taxon>Pentapetalae</taxon>
        <taxon>asterids</taxon>
        <taxon>campanulids</taxon>
        <taxon>Asterales</taxon>
        <taxon>Asteraceae</taxon>
        <taxon>Asteroideae</taxon>
        <taxon>Heliantheae alliance</taxon>
        <taxon>Tageteae</taxon>
        <taxon>Tagetes</taxon>
    </lineage>
</organism>
<dbReference type="EMBL" id="JAUHHV010000009">
    <property type="protein sequence ID" value="KAK1412640.1"/>
    <property type="molecule type" value="Genomic_DNA"/>
</dbReference>
<name>A0AAD8JXB6_TARER</name>
<gene>
    <name evidence="1" type="ORF">QVD17_34050</name>
</gene>
<protein>
    <submittedName>
        <fullName evidence="1">Uncharacterized protein</fullName>
    </submittedName>
</protein>
<proteinExistence type="predicted"/>
<dbReference type="AlphaFoldDB" id="A0AAD8JXB6"/>
<accession>A0AAD8JXB6</accession>
<evidence type="ECO:0000313" key="1">
    <source>
        <dbReference type="EMBL" id="KAK1412640.1"/>
    </source>
</evidence>
<keyword evidence="2" id="KW-1185">Reference proteome</keyword>